<evidence type="ECO:0000313" key="1">
    <source>
        <dbReference type="Proteomes" id="UP000095286"/>
    </source>
</evidence>
<organism evidence="1 2">
    <name type="scientific">Rhabditophanes sp. KR3021</name>
    <dbReference type="NCBI Taxonomy" id="114890"/>
    <lineage>
        <taxon>Eukaryota</taxon>
        <taxon>Metazoa</taxon>
        <taxon>Ecdysozoa</taxon>
        <taxon>Nematoda</taxon>
        <taxon>Chromadorea</taxon>
        <taxon>Rhabditida</taxon>
        <taxon>Tylenchina</taxon>
        <taxon>Panagrolaimomorpha</taxon>
        <taxon>Strongyloidoidea</taxon>
        <taxon>Alloionematidae</taxon>
        <taxon>Rhabditophanes</taxon>
    </lineage>
</organism>
<dbReference type="Proteomes" id="UP000095286">
    <property type="component" value="Unplaced"/>
</dbReference>
<name>A0AC35U0E5_9BILA</name>
<proteinExistence type="predicted"/>
<evidence type="ECO:0000313" key="2">
    <source>
        <dbReference type="WBParaSite" id="RSKR_0000631700.1"/>
    </source>
</evidence>
<sequence length="241" mass="27622">MDSKDNQEMEIEAIKAIYSNEIEMVESNYPNIHFKFAINSHAEGVNAHFYIDPFNVIMDIKLPANYPDELPELSIEVVEELFDDARIQKITNDLLVIAQENIGMPMDIIGTLGDELKLRKDNEFDQKLKAEEEEANKKVIGTPVNFATFTEWKNKFKAEMEAKKHSELKAKEAALFGRLTGKQQFLQDSSLFNSDLSFLVAEFQEEECEGTEKSDKKMVVEENLFEDDEDFELPSSDEDSS</sequence>
<protein>
    <submittedName>
        <fullName evidence="2">RWD domain-containing protein</fullName>
    </submittedName>
</protein>
<accession>A0AC35U0E5</accession>
<reference evidence="2" key="1">
    <citation type="submission" date="2016-11" db="UniProtKB">
        <authorList>
            <consortium name="WormBaseParasite"/>
        </authorList>
    </citation>
    <scope>IDENTIFICATION</scope>
    <source>
        <strain evidence="2">KR3021</strain>
    </source>
</reference>
<dbReference type="WBParaSite" id="RSKR_0000631700.1">
    <property type="protein sequence ID" value="RSKR_0000631700.1"/>
    <property type="gene ID" value="RSKR_0000631700"/>
</dbReference>